<organism evidence="7">
    <name type="scientific">viral metagenome</name>
    <dbReference type="NCBI Taxonomy" id="1070528"/>
    <lineage>
        <taxon>unclassified sequences</taxon>
        <taxon>metagenomes</taxon>
        <taxon>organismal metagenomes</taxon>
    </lineage>
</organism>
<accession>A0A6C0C225</accession>
<evidence type="ECO:0000256" key="3">
    <source>
        <dbReference type="ARBA" id="ARBA00022679"/>
    </source>
</evidence>
<dbReference type="EC" id="2.1.1.56" evidence="1"/>
<sequence length="311" mass="34007">MSTAEVLHFFSNSRIDKVTSFRALCNGLKALSIAGAVKALREHRKGRMCICDVGCGKGGDLGKWMPHRPKQFIGVDGSEQCITEARARYKNLVANGRGIMEAFFYVSDICNTDFVIPSQDEGVDVVCSNFFLQFAAIRSAVLLHVLQECHRVLPPGGIFVCLIPDGDRIWSLLQGAGDSNKFGHFNLIKCGGVSYEPAASALGMAYRFSLGGEDCSEYVLFPSLLQDYLLNIGFTGALMHDAFSLPAQDYFLNYKEELGVIEGILQGVNVSHTDWLTLGLFRVVMCRKSGSPARTEDASGMCTSAQLKEDC</sequence>
<dbReference type="PANTHER" id="PTHR12189:SF2">
    <property type="entry name" value="MRNA CAP GUANINE-N7 METHYLTRANSFERASE"/>
    <property type="match status" value="1"/>
</dbReference>
<dbReference type="CDD" id="cd02440">
    <property type="entry name" value="AdoMet_MTases"/>
    <property type="match status" value="1"/>
</dbReference>
<dbReference type="InterPro" id="IPR004971">
    <property type="entry name" value="mRNA_G-N7_MeTrfase_dom"/>
</dbReference>
<protein>
    <recommendedName>
        <fullName evidence="1">mRNA (guanine-N(7))-methyltransferase</fullName>
        <ecNumber evidence="1">2.1.1.56</ecNumber>
    </recommendedName>
</protein>
<dbReference type="InterPro" id="IPR029063">
    <property type="entry name" value="SAM-dependent_MTases_sf"/>
</dbReference>
<dbReference type="GO" id="GO:0003723">
    <property type="term" value="F:RNA binding"/>
    <property type="evidence" value="ECO:0007669"/>
    <property type="project" value="UniProtKB-KW"/>
</dbReference>
<feature type="domain" description="MRNA cap 0 methyltransferase" evidence="6">
    <location>
        <begin position="16"/>
        <end position="289"/>
    </location>
</feature>
<keyword evidence="5" id="KW-0694">RNA-binding</keyword>
<evidence type="ECO:0000313" key="7">
    <source>
        <dbReference type="EMBL" id="QHS97708.1"/>
    </source>
</evidence>
<proteinExistence type="predicted"/>
<keyword evidence="2" id="KW-0489">Methyltransferase</keyword>
<name>A0A6C0C225_9ZZZZ</name>
<evidence type="ECO:0000256" key="2">
    <source>
        <dbReference type="ARBA" id="ARBA00022603"/>
    </source>
</evidence>
<evidence type="ECO:0000256" key="4">
    <source>
        <dbReference type="ARBA" id="ARBA00022691"/>
    </source>
</evidence>
<dbReference type="InterPro" id="IPR039753">
    <property type="entry name" value="RG7MT1"/>
</dbReference>
<dbReference type="SUPFAM" id="SSF53335">
    <property type="entry name" value="S-adenosyl-L-methionine-dependent methyltransferases"/>
    <property type="match status" value="1"/>
</dbReference>
<dbReference type="AlphaFoldDB" id="A0A6C0C225"/>
<dbReference type="GO" id="GO:0005634">
    <property type="term" value="C:nucleus"/>
    <property type="evidence" value="ECO:0007669"/>
    <property type="project" value="TreeGrafter"/>
</dbReference>
<dbReference type="PANTHER" id="PTHR12189">
    <property type="entry name" value="MRNA GUANINE-7- METHYLTRANSFERASE"/>
    <property type="match status" value="1"/>
</dbReference>
<keyword evidence="4" id="KW-0949">S-adenosyl-L-methionine</keyword>
<dbReference type="Gene3D" id="3.40.50.150">
    <property type="entry name" value="Vaccinia Virus protein VP39"/>
    <property type="match status" value="1"/>
</dbReference>
<dbReference type="GO" id="GO:0004482">
    <property type="term" value="F:mRNA 5'-cap (guanine-N7-)-methyltransferase activity"/>
    <property type="evidence" value="ECO:0007669"/>
    <property type="project" value="UniProtKB-EC"/>
</dbReference>
<evidence type="ECO:0000256" key="5">
    <source>
        <dbReference type="ARBA" id="ARBA00022884"/>
    </source>
</evidence>
<keyword evidence="3" id="KW-0808">Transferase</keyword>
<dbReference type="Pfam" id="PF03291">
    <property type="entry name" value="mRNA_G-N7_MeTrfase"/>
    <property type="match status" value="1"/>
</dbReference>
<reference evidence="7" key="1">
    <citation type="journal article" date="2020" name="Nature">
        <title>Giant virus diversity and host interactions through global metagenomics.</title>
        <authorList>
            <person name="Schulz F."/>
            <person name="Roux S."/>
            <person name="Paez-Espino D."/>
            <person name="Jungbluth S."/>
            <person name="Walsh D.A."/>
            <person name="Denef V.J."/>
            <person name="McMahon K.D."/>
            <person name="Konstantinidis K.T."/>
            <person name="Eloe-Fadrosh E.A."/>
            <person name="Kyrpides N.C."/>
            <person name="Woyke T."/>
        </authorList>
    </citation>
    <scope>NUCLEOTIDE SEQUENCE</scope>
    <source>
        <strain evidence="7">GVMAG-M-3300020182-33</strain>
    </source>
</reference>
<evidence type="ECO:0000259" key="6">
    <source>
        <dbReference type="PROSITE" id="PS51562"/>
    </source>
</evidence>
<evidence type="ECO:0000256" key="1">
    <source>
        <dbReference type="ARBA" id="ARBA00011926"/>
    </source>
</evidence>
<dbReference type="EMBL" id="MN739302">
    <property type="protein sequence ID" value="QHS97708.1"/>
    <property type="molecule type" value="Genomic_DNA"/>
</dbReference>
<dbReference type="PROSITE" id="PS51562">
    <property type="entry name" value="RNA_CAP0_MT"/>
    <property type="match status" value="1"/>
</dbReference>